<dbReference type="InterPro" id="IPR017900">
    <property type="entry name" value="4Fe4S_Fe_S_CS"/>
</dbReference>
<keyword evidence="2" id="KW-0004">4Fe-4S</keyword>
<evidence type="ECO:0000259" key="8">
    <source>
        <dbReference type="PROSITE" id="PS51379"/>
    </source>
</evidence>
<dbReference type="CDD" id="cd16367">
    <property type="entry name" value="DMSOR_beta_like"/>
    <property type="match status" value="1"/>
</dbReference>
<reference evidence="9" key="1">
    <citation type="submission" date="2011-11" db="EMBL/GenBank/DDBJ databases">
        <title>Construction and analysis of a metagenome of deep-sea sediment.</title>
        <authorList>
            <person name="Huo Y.-Y."/>
            <person name="Cheng H."/>
            <person name="Wu M."/>
        </authorList>
    </citation>
    <scope>NUCLEOTIDE SEQUENCE</scope>
</reference>
<organism evidence="9">
    <name type="scientific">uncultured bacterium W4-39b</name>
    <dbReference type="NCBI Taxonomy" id="1130994"/>
    <lineage>
        <taxon>Bacteria</taxon>
        <taxon>environmental samples</taxon>
    </lineage>
</organism>
<feature type="domain" description="4Fe-4S ferredoxin-type" evidence="8">
    <location>
        <begin position="691"/>
        <end position="719"/>
    </location>
</feature>
<dbReference type="InterPro" id="IPR050294">
    <property type="entry name" value="RnfB_subfamily"/>
</dbReference>
<dbReference type="SUPFAM" id="SSF51905">
    <property type="entry name" value="FAD/NAD(P)-binding domain"/>
    <property type="match status" value="1"/>
</dbReference>
<dbReference type="Gene3D" id="3.50.50.60">
    <property type="entry name" value="FAD/NAD(P)-binding domain"/>
    <property type="match status" value="2"/>
</dbReference>
<dbReference type="PRINTS" id="PR00469">
    <property type="entry name" value="PNDRDTASEII"/>
</dbReference>
<dbReference type="Gene3D" id="3.30.70.20">
    <property type="match status" value="2"/>
</dbReference>
<dbReference type="InterPro" id="IPR000595">
    <property type="entry name" value="cNMP-bd_dom"/>
</dbReference>
<evidence type="ECO:0000256" key="5">
    <source>
        <dbReference type="ARBA" id="ARBA00023004"/>
    </source>
</evidence>
<sequence length="796" mass="85699">MGEHFKIAVIGSGPGGLSTGARAAEHDVSHILLERAPHCSDTIFKYQKGKFVMATPNLLPLRSSLTFEAGTRERVLEAWDEEVAGLGVNLRLNTEVTGIRLENGTFDISLANQDPITADHVVLAIGLQGNLRKMGVPGADEYLVQYQLDDPKEYMDETILVIGAGDAAIENAVALAEQNNVIIVNRRGEFARAKEGNLNLITKSIEDGVLQCMYKSSPIRVEPDRIILKTEDGEAEVKCDRVIARLGADPPRKFVEACGITFSSDDRAALPELGSHYDSNVPGLHIIGALGGFPLIKAAMNQGYEVVEYILGNDIKPADEPLLEEKFKVIGDQVSVDEVLATIRENVPLLSELTTIQLREFLSDSTIHAKRPGDTIFERNDYTNSFFTILEGAVDIIVDPEKPDEPVTLGTGEFFGEIGLLSGRRRSATVKSGTASILIETPRRSVIKLMNSVTSVKRTMDEVAVGRQIQTQLAPDVSMEDLADVIHGATIEQFSANEILMTEGEPGDSLHLIRSGSVTISRNIGGREVVLSYVAAGNYIGEMALLSDAPRAATVRAAVATETVKIDGAAFIALLDSRPDLRRQIETKLQSRLIDNVAMESRPESGSIIDYLVGEGIGEATDVLLIDESLCIHCYNCEKACASTHGGASRLDLEAGPTFATIHVPTSCRHCEHPHCMTDCPSDSIHRAPNGEVYIDDTCIGCGNCQRNCPYGVIRMAAAGPSEPNLLMSLLFGSGDGPDAAGTGESSQVGDPRKSAIKCDMCKDIRGGPACVRHCPTGAAIRVSPQEFLSIASLRN</sequence>
<feature type="domain" description="Cyclic nucleotide-binding" evidence="7">
    <location>
        <begin position="473"/>
        <end position="592"/>
    </location>
</feature>
<keyword evidence="4" id="KW-0249">Electron transport</keyword>
<dbReference type="Pfam" id="PF00027">
    <property type="entry name" value="cNMP_binding"/>
    <property type="match status" value="2"/>
</dbReference>
<dbReference type="CDD" id="cd00038">
    <property type="entry name" value="CAP_ED"/>
    <property type="match status" value="2"/>
</dbReference>
<dbReference type="SUPFAM" id="SSF54862">
    <property type="entry name" value="4Fe-4S ferredoxins"/>
    <property type="match status" value="1"/>
</dbReference>
<keyword evidence="3" id="KW-0479">Metal-binding</keyword>
<proteinExistence type="predicted"/>
<dbReference type="GO" id="GO:0046872">
    <property type="term" value="F:metal ion binding"/>
    <property type="evidence" value="ECO:0007669"/>
    <property type="project" value="UniProtKB-KW"/>
</dbReference>
<dbReference type="PANTHER" id="PTHR42859">
    <property type="entry name" value="OXIDOREDUCTASE"/>
    <property type="match status" value="1"/>
</dbReference>
<dbReference type="Pfam" id="PF13247">
    <property type="entry name" value="Fer4_11"/>
    <property type="match status" value="1"/>
</dbReference>
<evidence type="ECO:0000256" key="3">
    <source>
        <dbReference type="ARBA" id="ARBA00022723"/>
    </source>
</evidence>
<dbReference type="PANTHER" id="PTHR42859:SF10">
    <property type="entry name" value="DIMETHYLSULFOXIDE REDUCTASE CHAIN B"/>
    <property type="match status" value="1"/>
</dbReference>
<evidence type="ECO:0000313" key="9">
    <source>
        <dbReference type="EMBL" id="AFD03246.1"/>
    </source>
</evidence>
<dbReference type="InterPro" id="IPR018490">
    <property type="entry name" value="cNMP-bd_dom_sf"/>
</dbReference>
<feature type="domain" description="4Fe-4S ferredoxin-type" evidence="8">
    <location>
        <begin position="622"/>
        <end position="654"/>
    </location>
</feature>
<dbReference type="SUPFAM" id="SSF51206">
    <property type="entry name" value="cAMP-binding domain-like"/>
    <property type="match status" value="2"/>
</dbReference>
<dbReference type="InterPro" id="IPR036188">
    <property type="entry name" value="FAD/NAD-bd_sf"/>
</dbReference>
<dbReference type="Gene3D" id="2.60.120.10">
    <property type="entry name" value="Jelly Rolls"/>
    <property type="match status" value="2"/>
</dbReference>
<evidence type="ECO:0000259" key="7">
    <source>
        <dbReference type="PROSITE" id="PS50042"/>
    </source>
</evidence>
<keyword evidence="6" id="KW-0411">Iron-sulfur</keyword>
<keyword evidence="5" id="KW-0408">Iron</keyword>
<name>H9BWS4_9BACT</name>
<dbReference type="InterPro" id="IPR018488">
    <property type="entry name" value="cNMP-bd_CS"/>
</dbReference>
<accession>H9BWS4</accession>
<dbReference type="PROSITE" id="PS50042">
    <property type="entry name" value="CNMP_BINDING_3"/>
    <property type="match status" value="2"/>
</dbReference>
<dbReference type="PROSITE" id="PS00889">
    <property type="entry name" value="CNMP_BINDING_2"/>
    <property type="match status" value="2"/>
</dbReference>
<dbReference type="InterPro" id="IPR014710">
    <property type="entry name" value="RmlC-like_jellyroll"/>
</dbReference>
<evidence type="ECO:0000256" key="4">
    <source>
        <dbReference type="ARBA" id="ARBA00022982"/>
    </source>
</evidence>
<dbReference type="SMART" id="SM00100">
    <property type="entry name" value="cNMP"/>
    <property type="match status" value="2"/>
</dbReference>
<dbReference type="InterPro" id="IPR017896">
    <property type="entry name" value="4Fe4S_Fe-S-bd"/>
</dbReference>
<keyword evidence="1" id="KW-0813">Transport</keyword>
<dbReference type="EMBL" id="JQ085819">
    <property type="protein sequence ID" value="AFD03246.1"/>
    <property type="molecule type" value="Genomic_DNA"/>
</dbReference>
<feature type="domain" description="Cyclic nucleotide-binding" evidence="7">
    <location>
        <begin position="349"/>
        <end position="467"/>
    </location>
</feature>
<dbReference type="PRINTS" id="PR00368">
    <property type="entry name" value="FADPNR"/>
</dbReference>
<dbReference type="Pfam" id="PF13738">
    <property type="entry name" value="Pyr_redox_3"/>
    <property type="match status" value="1"/>
</dbReference>
<evidence type="ECO:0000256" key="2">
    <source>
        <dbReference type="ARBA" id="ARBA00022485"/>
    </source>
</evidence>
<dbReference type="PROSITE" id="PS51379">
    <property type="entry name" value="4FE4S_FER_2"/>
    <property type="match status" value="2"/>
</dbReference>
<dbReference type="GO" id="GO:0051539">
    <property type="term" value="F:4 iron, 4 sulfur cluster binding"/>
    <property type="evidence" value="ECO:0007669"/>
    <property type="project" value="UniProtKB-KW"/>
</dbReference>
<dbReference type="AlphaFoldDB" id="H9BWS4"/>
<protein>
    <submittedName>
        <fullName evidence="9">Cyclic nucleotide-binding protein</fullName>
    </submittedName>
</protein>
<dbReference type="PROSITE" id="PS00198">
    <property type="entry name" value="4FE4S_FER_1"/>
    <property type="match status" value="1"/>
</dbReference>
<evidence type="ECO:0000256" key="6">
    <source>
        <dbReference type="ARBA" id="ARBA00023014"/>
    </source>
</evidence>
<evidence type="ECO:0000256" key="1">
    <source>
        <dbReference type="ARBA" id="ARBA00022448"/>
    </source>
</evidence>